<name>A0A9P6FLV2_9FUNG</name>
<dbReference type="OrthoDB" id="49016at2759"/>
<dbReference type="SUPFAM" id="SSF53300">
    <property type="entry name" value="vWA-like"/>
    <property type="match status" value="1"/>
</dbReference>
<proteinExistence type="inferred from homology"/>
<feature type="non-terminal residue" evidence="9">
    <location>
        <position position="1"/>
    </location>
</feature>
<comment type="caution">
    <text evidence="9">The sequence shown here is derived from an EMBL/GenBank/DDBJ whole genome shotgun (WGS) entry which is preliminary data.</text>
</comment>
<feature type="domain" description="Zinc finger Sec23/Sec24-type" evidence="5">
    <location>
        <begin position="13"/>
        <end position="51"/>
    </location>
</feature>
<dbReference type="AlphaFoldDB" id="A0A9P6FLV2"/>
<dbReference type="Gene3D" id="3.40.50.410">
    <property type="entry name" value="von Willebrand factor, type A domain"/>
    <property type="match status" value="1"/>
</dbReference>
<evidence type="ECO:0000256" key="1">
    <source>
        <dbReference type="ARBA" id="ARBA00008334"/>
    </source>
</evidence>
<protein>
    <submittedName>
        <fullName evidence="9">COPII coat Sec23p-Sfb3p heterodimer component</fullName>
    </submittedName>
</protein>
<dbReference type="PANTHER" id="PTHR13803:SF4">
    <property type="entry name" value="SECRETORY 24CD, ISOFORM C"/>
    <property type="match status" value="1"/>
</dbReference>
<evidence type="ECO:0000256" key="3">
    <source>
        <dbReference type="ARBA" id="ARBA00022927"/>
    </source>
</evidence>
<dbReference type="Pfam" id="PF04815">
    <property type="entry name" value="Sec23_helical"/>
    <property type="match status" value="1"/>
</dbReference>
<evidence type="ECO:0000259" key="4">
    <source>
        <dbReference type="Pfam" id="PF00626"/>
    </source>
</evidence>
<keyword evidence="3" id="KW-0653">Protein transport</keyword>
<dbReference type="GO" id="GO:0030127">
    <property type="term" value="C:COPII vesicle coat"/>
    <property type="evidence" value="ECO:0007669"/>
    <property type="project" value="InterPro"/>
</dbReference>
<dbReference type="SUPFAM" id="SSF82754">
    <property type="entry name" value="C-terminal, gelsolin-like domain of Sec23/24"/>
    <property type="match status" value="1"/>
</dbReference>
<reference evidence="9" key="1">
    <citation type="journal article" date="2020" name="Fungal Divers.">
        <title>Resolving the Mortierellaceae phylogeny through synthesis of multi-gene phylogenetics and phylogenomics.</title>
        <authorList>
            <person name="Vandepol N."/>
            <person name="Liber J."/>
            <person name="Desiro A."/>
            <person name="Na H."/>
            <person name="Kennedy M."/>
            <person name="Barry K."/>
            <person name="Grigoriev I.V."/>
            <person name="Miller A.N."/>
            <person name="O'Donnell K."/>
            <person name="Stajich J.E."/>
            <person name="Bonito G."/>
        </authorList>
    </citation>
    <scope>NUCLEOTIDE SEQUENCE</scope>
    <source>
        <strain evidence="9">KOD1015</strain>
    </source>
</reference>
<dbReference type="InterPro" id="IPR029006">
    <property type="entry name" value="ADF-H/Gelsolin-like_dom_sf"/>
</dbReference>
<dbReference type="Pfam" id="PF04811">
    <property type="entry name" value="Sec23_trunk"/>
    <property type="match status" value="1"/>
</dbReference>
<dbReference type="GO" id="GO:0008270">
    <property type="term" value="F:zinc ion binding"/>
    <property type="evidence" value="ECO:0007669"/>
    <property type="project" value="InterPro"/>
</dbReference>
<feature type="non-terminal residue" evidence="9">
    <location>
        <position position="663"/>
    </location>
</feature>
<evidence type="ECO:0000259" key="6">
    <source>
        <dbReference type="Pfam" id="PF04811"/>
    </source>
</evidence>
<dbReference type="Proteomes" id="UP000780801">
    <property type="component" value="Unassembled WGS sequence"/>
</dbReference>
<feature type="domain" description="Sec23/Sec24 helical" evidence="7">
    <location>
        <begin position="441"/>
        <end position="494"/>
    </location>
</feature>
<keyword evidence="10" id="KW-1185">Reference proteome</keyword>
<dbReference type="Gene3D" id="1.20.120.730">
    <property type="entry name" value="Sec23/Sec24 helical domain"/>
    <property type="match status" value="1"/>
</dbReference>
<evidence type="ECO:0000256" key="2">
    <source>
        <dbReference type="ARBA" id="ARBA00022448"/>
    </source>
</evidence>
<gene>
    <name evidence="9" type="primary">SFB3_3</name>
    <name evidence="9" type="ORF">BGW38_006442</name>
</gene>
<feature type="domain" description="Sec23/Sec24 beta-sandwich" evidence="8">
    <location>
        <begin position="335"/>
        <end position="420"/>
    </location>
</feature>
<evidence type="ECO:0000259" key="7">
    <source>
        <dbReference type="Pfam" id="PF04815"/>
    </source>
</evidence>
<dbReference type="InterPro" id="IPR036174">
    <property type="entry name" value="Znf_Sec23_Sec24_sf"/>
</dbReference>
<dbReference type="PANTHER" id="PTHR13803">
    <property type="entry name" value="SEC24-RELATED PROTEIN"/>
    <property type="match status" value="1"/>
</dbReference>
<dbReference type="Gene3D" id="3.40.20.10">
    <property type="entry name" value="Severin"/>
    <property type="match status" value="1"/>
</dbReference>
<dbReference type="Pfam" id="PF08033">
    <property type="entry name" value="Sec23_BS"/>
    <property type="match status" value="1"/>
</dbReference>
<organism evidence="9 10">
    <name type="scientific">Lunasporangiospora selenospora</name>
    <dbReference type="NCBI Taxonomy" id="979761"/>
    <lineage>
        <taxon>Eukaryota</taxon>
        <taxon>Fungi</taxon>
        <taxon>Fungi incertae sedis</taxon>
        <taxon>Mucoromycota</taxon>
        <taxon>Mortierellomycotina</taxon>
        <taxon>Mortierellomycetes</taxon>
        <taxon>Mortierellales</taxon>
        <taxon>Mortierellaceae</taxon>
        <taxon>Lunasporangiospora</taxon>
    </lineage>
</organism>
<dbReference type="EMBL" id="JAABOA010004110">
    <property type="protein sequence ID" value="KAF9578010.1"/>
    <property type="molecule type" value="Genomic_DNA"/>
</dbReference>
<sequence length="663" mass="74776">PPIETVDYGDAGPPRCNRCKAYMNPYMTFVDGGQRFECNLCQFENDVEPSYFCNLDMNGRRCDLDQRPELRNGTIEYAVPQEYWSKTTPPQPVAYVFAIDVSWNAVQSGMLSHAVRGVRSAVWDEHGNSKLVPGARIGILTYDRNVHFYNLSSGLDQAQMMVVPDVSDIFVPLREGFLVDPQTSFSIATSLLEMLPQLYAENKTTETALGAAVQAVRMALEGRGGKLLLFQTILPNCGPGTLHQREDTKLYGTDKEKQLFGPQDDFYKKLAESCVDTGMSIDLFLFPNAYVDVATVGCLSSITGGETIMFQPFVSARDGAKFEGDVGRLLSRPFGFNALMRVRCSTGLRIAEHIGNFYSRVHTDLELGGIDSERAFGVLVKHDGGRLDERVEVSFQVALLYTRADGRRRVRVHNFRTPVTSTLGNVFRWADMDTTINFLTKGGNLILPESFKLFPLYTLAMLKSKILRPSRDINSDLRVYHMRKLKSMGVAESVAYFYPRMMAVHALNEQVGIRDAASGKTRLPPLVRMSYQRLQPGGAYLLENSQNMYLWLGTEISTQFLQDVFGISRVTDVNMALRRLPELETTANQQLRSLLDYLQSQRSRCLTTDLTVIRQGMDQTEFDFSNLLIEDTNNEAMSYVDYLPTIHRMIQNEVTTRPHEVHT</sequence>
<dbReference type="SUPFAM" id="SSF82919">
    <property type="entry name" value="Zn-finger domain of Sec23/24"/>
    <property type="match status" value="1"/>
</dbReference>
<evidence type="ECO:0000259" key="5">
    <source>
        <dbReference type="Pfam" id="PF04810"/>
    </source>
</evidence>
<dbReference type="Pfam" id="PF00626">
    <property type="entry name" value="Gelsolin"/>
    <property type="match status" value="1"/>
</dbReference>
<dbReference type="SUPFAM" id="SSF81995">
    <property type="entry name" value="beta-sandwich domain of Sec23/24"/>
    <property type="match status" value="1"/>
</dbReference>
<evidence type="ECO:0000313" key="10">
    <source>
        <dbReference type="Proteomes" id="UP000780801"/>
    </source>
</evidence>
<dbReference type="InterPro" id="IPR036180">
    <property type="entry name" value="Gelsolin-like_dom_sf"/>
</dbReference>
<dbReference type="SUPFAM" id="SSF81811">
    <property type="entry name" value="Helical domain of Sec23/24"/>
    <property type="match status" value="1"/>
</dbReference>
<dbReference type="Pfam" id="PF04810">
    <property type="entry name" value="zf-Sec23_Sec24"/>
    <property type="match status" value="1"/>
</dbReference>
<dbReference type="InterPro" id="IPR006900">
    <property type="entry name" value="Sec23/24_helical_dom"/>
</dbReference>
<evidence type="ECO:0000259" key="8">
    <source>
        <dbReference type="Pfam" id="PF08033"/>
    </source>
</evidence>
<dbReference type="InterPro" id="IPR012990">
    <property type="entry name" value="Beta-sandwich_Sec23_24"/>
</dbReference>
<feature type="domain" description="Gelsolin-like" evidence="4">
    <location>
        <begin position="521"/>
        <end position="594"/>
    </location>
</feature>
<dbReference type="InterPro" id="IPR050550">
    <property type="entry name" value="SEC23_SEC24_subfamily"/>
</dbReference>
<dbReference type="Gene3D" id="2.30.30.380">
    <property type="entry name" value="Zn-finger domain of Sec23/24"/>
    <property type="match status" value="1"/>
</dbReference>
<accession>A0A9P6FLV2</accession>
<keyword evidence="2" id="KW-0813">Transport</keyword>
<dbReference type="InterPro" id="IPR006896">
    <property type="entry name" value="Sec23/24_trunk_dom"/>
</dbReference>
<dbReference type="InterPro" id="IPR007123">
    <property type="entry name" value="Gelsolin-like_dom"/>
</dbReference>
<dbReference type="GO" id="GO:0000149">
    <property type="term" value="F:SNARE binding"/>
    <property type="evidence" value="ECO:0007669"/>
    <property type="project" value="TreeGrafter"/>
</dbReference>
<feature type="domain" description="Sec23/Sec24 trunk" evidence="6">
    <location>
        <begin position="90"/>
        <end position="328"/>
    </location>
</feature>
<dbReference type="GO" id="GO:0070971">
    <property type="term" value="C:endoplasmic reticulum exit site"/>
    <property type="evidence" value="ECO:0007669"/>
    <property type="project" value="TreeGrafter"/>
</dbReference>
<dbReference type="GO" id="GO:0090110">
    <property type="term" value="P:COPII-coated vesicle cargo loading"/>
    <property type="evidence" value="ECO:0007669"/>
    <property type="project" value="TreeGrafter"/>
</dbReference>
<dbReference type="GO" id="GO:0006886">
    <property type="term" value="P:intracellular protein transport"/>
    <property type="evidence" value="ECO:0007669"/>
    <property type="project" value="InterPro"/>
</dbReference>
<dbReference type="InterPro" id="IPR036175">
    <property type="entry name" value="Sec23/24_helical_dom_sf"/>
</dbReference>
<dbReference type="InterPro" id="IPR006895">
    <property type="entry name" value="Znf_Sec23_Sec24"/>
</dbReference>
<dbReference type="InterPro" id="IPR036465">
    <property type="entry name" value="vWFA_dom_sf"/>
</dbReference>
<evidence type="ECO:0000313" key="9">
    <source>
        <dbReference type="EMBL" id="KAF9578010.1"/>
    </source>
</evidence>
<comment type="similarity">
    <text evidence="1">Belongs to the SEC23/SEC24 family. SEC24 subfamily.</text>
</comment>